<dbReference type="SUPFAM" id="SSF58014">
    <property type="entry name" value="Coiled-coil domain of nucleotide exchange factor GrpE"/>
    <property type="match status" value="1"/>
</dbReference>
<dbReference type="Proteomes" id="UP000285961">
    <property type="component" value="Unassembled WGS sequence"/>
</dbReference>
<dbReference type="InterPro" id="IPR000740">
    <property type="entry name" value="GrpE"/>
</dbReference>
<comment type="similarity">
    <text evidence="2 10 12">Belongs to the GrpE family.</text>
</comment>
<dbReference type="GO" id="GO:0005737">
    <property type="term" value="C:cytoplasm"/>
    <property type="evidence" value="ECO:0007669"/>
    <property type="project" value="UniProtKB-SubCell"/>
</dbReference>
<dbReference type="FunFam" id="2.30.22.10:FF:000001">
    <property type="entry name" value="Protein GrpE"/>
    <property type="match status" value="1"/>
</dbReference>
<gene>
    <name evidence="10 14" type="primary">grpE</name>
    <name evidence="14" type="ORF">C4532_10405</name>
</gene>
<dbReference type="InterPro" id="IPR009012">
    <property type="entry name" value="GrpE_head"/>
</dbReference>
<evidence type="ECO:0000256" key="4">
    <source>
        <dbReference type="ARBA" id="ARBA00022490"/>
    </source>
</evidence>
<keyword evidence="5 10" id="KW-0346">Stress response</keyword>
<sequence>MGRKNGKLKNDKEKAGANEQGVDPLLSNKSGEAGQPSRGAQEKREEREEEEPRRPEMFAAEQAETPLTSQEEVEKVKQEKEEYYDRLLRTQADFDNYRKRTLKEQANLIRYGAESSLREILPVVDNLERAVDSARKHTDSNDQLREGIELILNQFLSALEKLGVRPIETVGHPFDPNKHDALLRVHAADVSEGTVVDEVRKGYYLHDKVLRPAQVTVATSTPDGNGEGKPEEGS</sequence>
<evidence type="ECO:0000256" key="8">
    <source>
        <dbReference type="ARBA" id="ARBA00072274"/>
    </source>
</evidence>
<dbReference type="Pfam" id="PF01025">
    <property type="entry name" value="GrpE"/>
    <property type="match status" value="1"/>
</dbReference>
<organism evidence="14 15">
    <name type="scientific">Candidatus Abyssobacteria bacterium SURF_17</name>
    <dbReference type="NCBI Taxonomy" id="2093361"/>
    <lineage>
        <taxon>Bacteria</taxon>
        <taxon>Pseudomonadati</taxon>
        <taxon>Candidatus Hydrogenedentota</taxon>
        <taxon>Candidatus Abyssobacteria</taxon>
    </lineage>
</organism>
<dbReference type="Gene3D" id="3.90.20.20">
    <property type="match status" value="1"/>
</dbReference>
<dbReference type="PRINTS" id="PR00773">
    <property type="entry name" value="GRPEPROTEIN"/>
</dbReference>
<dbReference type="PANTHER" id="PTHR21237:SF23">
    <property type="entry name" value="GRPE PROTEIN HOMOLOG, MITOCHONDRIAL"/>
    <property type="match status" value="1"/>
</dbReference>
<dbReference type="HAMAP" id="MF_01151">
    <property type="entry name" value="GrpE"/>
    <property type="match status" value="1"/>
</dbReference>
<dbReference type="GO" id="GO:0051087">
    <property type="term" value="F:protein-folding chaperone binding"/>
    <property type="evidence" value="ECO:0007669"/>
    <property type="project" value="InterPro"/>
</dbReference>
<comment type="subcellular location">
    <subcellularLocation>
        <location evidence="1 10">Cytoplasm</location>
    </subcellularLocation>
</comment>
<keyword evidence="4 10" id="KW-0963">Cytoplasm</keyword>
<evidence type="ECO:0000256" key="1">
    <source>
        <dbReference type="ARBA" id="ARBA00004496"/>
    </source>
</evidence>
<evidence type="ECO:0000313" key="14">
    <source>
        <dbReference type="EMBL" id="RJP69746.1"/>
    </source>
</evidence>
<dbReference type="GO" id="GO:0042803">
    <property type="term" value="F:protein homodimerization activity"/>
    <property type="evidence" value="ECO:0007669"/>
    <property type="project" value="InterPro"/>
</dbReference>
<accession>A0A419EXW9</accession>
<dbReference type="GO" id="GO:0000774">
    <property type="term" value="F:adenyl-nucleotide exchange factor activity"/>
    <property type="evidence" value="ECO:0007669"/>
    <property type="project" value="InterPro"/>
</dbReference>
<evidence type="ECO:0000256" key="5">
    <source>
        <dbReference type="ARBA" id="ARBA00023016"/>
    </source>
</evidence>
<evidence type="ECO:0000256" key="7">
    <source>
        <dbReference type="ARBA" id="ARBA00053401"/>
    </source>
</evidence>
<feature type="compositionally biased region" description="Basic and acidic residues" evidence="13">
    <location>
        <begin position="40"/>
        <end position="56"/>
    </location>
</feature>
<evidence type="ECO:0000256" key="11">
    <source>
        <dbReference type="RuleBase" id="RU000639"/>
    </source>
</evidence>
<evidence type="ECO:0000256" key="3">
    <source>
        <dbReference type="ARBA" id="ARBA00011738"/>
    </source>
</evidence>
<evidence type="ECO:0000256" key="9">
    <source>
        <dbReference type="ARBA" id="ARBA00076414"/>
    </source>
</evidence>
<dbReference type="NCBIfam" id="NF010738">
    <property type="entry name" value="PRK14140.1"/>
    <property type="match status" value="1"/>
</dbReference>
<keyword evidence="6 10" id="KW-0143">Chaperone</keyword>
<name>A0A419EXW9_9BACT</name>
<comment type="subunit">
    <text evidence="3 10">Homodimer.</text>
</comment>
<evidence type="ECO:0000256" key="2">
    <source>
        <dbReference type="ARBA" id="ARBA00009054"/>
    </source>
</evidence>
<evidence type="ECO:0000313" key="15">
    <source>
        <dbReference type="Proteomes" id="UP000285961"/>
    </source>
</evidence>
<feature type="region of interest" description="Disordered" evidence="13">
    <location>
        <begin position="1"/>
        <end position="78"/>
    </location>
</feature>
<comment type="caution">
    <text evidence="14">The sequence shown here is derived from an EMBL/GenBank/DDBJ whole genome shotgun (WGS) entry which is preliminary data.</text>
</comment>
<protein>
    <recommendedName>
        <fullName evidence="8 10">Protein GrpE</fullName>
    </recommendedName>
    <alternativeName>
        <fullName evidence="9 10">HSP-70 cofactor</fullName>
    </alternativeName>
</protein>
<reference evidence="14 15" key="1">
    <citation type="journal article" date="2017" name="ISME J.">
        <title>Energy and carbon metabolisms in a deep terrestrial subsurface fluid microbial community.</title>
        <authorList>
            <person name="Momper L."/>
            <person name="Jungbluth S.P."/>
            <person name="Lee M.D."/>
            <person name="Amend J.P."/>
        </authorList>
    </citation>
    <scope>NUCLEOTIDE SEQUENCE [LARGE SCALE GENOMIC DNA]</scope>
    <source>
        <strain evidence="14">SURF_17</strain>
    </source>
</reference>
<dbReference type="CDD" id="cd00446">
    <property type="entry name" value="GrpE"/>
    <property type="match status" value="1"/>
</dbReference>
<comment type="function">
    <text evidence="7 10 11">Participates actively in the response to hyperosmotic and heat shock by preventing the aggregation of stress-denatured proteins, in association with DnaK and GrpE. It is the nucleotide exchange factor for DnaK and may function as a thermosensor. Unfolded proteins bind initially to DnaJ; upon interaction with the DnaJ-bound protein, DnaK hydrolyzes its bound ATP, resulting in the formation of a stable complex. GrpE releases ADP from DnaK; ATP binding to DnaK triggers the release of the substrate protein, thus completing the reaction cycle. Several rounds of ATP-dependent interactions between DnaJ, DnaK and GrpE are required for fully efficient folding.</text>
</comment>
<dbReference type="SUPFAM" id="SSF51064">
    <property type="entry name" value="Head domain of nucleotide exchange factor GrpE"/>
    <property type="match status" value="1"/>
</dbReference>
<evidence type="ECO:0000256" key="10">
    <source>
        <dbReference type="HAMAP-Rule" id="MF_01151"/>
    </source>
</evidence>
<dbReference type="AlphaFoldDB" id="A0A419EXW9"/>
<dbReference type="GO" id="GO:0006457">
    <property type="term" value="P:protein folding"/>
    <property type="evidence" value="ECO:0007669"/>
    <property type="project" value="InterPro"/>
</dbReference>
<evidence type="ECO:0000256" key="12">
    <source>
        <dbReference type="RuleBase" id="RU004478"/>
    </source>
</evidence>
<evidence type="ECO:0000256" key="13">
    <source>
        <dbReference type="SAM" id="MobiDB-lite"/>
    </source>
</evidence>
<dbReference type="PROSITE" id="PS01071">
    <property type="entry name" value="GRPE"/>
    <property type="match status" value="1"/>
</dbReference>
<dbReference type="Gene3D" id="2.30.22.10">
    <property type="entry name" value="Head domain of nucleotide exchange factor GrpE"/>
    <property type="match status" value="1"/>
</dbReference>
<proteinExistence type="inferred from homology"/>
<dbReference type="PANTHER" id="PTHR21237">
    <property type="entry name" value="GRPE PROTEIN"/>
    <property type="match status" value="1"/>
</dbReference>
<evidence type="ECO:0000256" key="6">
    <source>
        <dbReference type="ARBA" id="ARBA00023186"/>
    </source>
</evidence>
<dbReference type="GO" id="GO:0051082">
    <property type="term" value="F:unfolded protein binding"/>
    <property type="evidence" value="ECO:0007669"/>
    <property type="project" value="TreeGrafter"/>
</dbReference>
<dbReference type="EMBL" id="QZKI01000078">
    <property type="protein sequence ID" value="RJP69746.1"/>
    <property type="molecule type" value="Genomic_DNA"/>
</dbReference>
<dbReference type="InterPro" id="IPR013805">
    <property type="entry name" value="GrpE_CC"/>
</dbReference>